<evidence type="ECO:0000313" key="1">
    <source>
        <dbReference type="EMBL" id="PTL37822.1"/>
    </source>
</evidence>
<sequence>MMKIIITVLLLITVGAGAFFYISLDRENGEQQENAGESLNSENSVRMDAEEDYVFERSERAEAVAFQENQEEAAREKLRSIHRTMNELTGYGRVETFRFEDLREGEYHDPENLMNKAEKLKGDYLNDSRAVDDVSNFMTFYNYASDPAVEDRMAMRYAHRIIHDLDYEMNGVEESGEIQIYGVTEAYGNDESLQELYEYLLDAGETL</sequence>
<dbReference type="Proteomes" id="UP000240509">
    <property type="component" value="Unassembled WGS sequence"/>
</dbReference>
<dbReference type="RefSeq" id="WP_107585951.1">
    <property type="nucleotide sequence ID" value="NZ_PZJJ01000032.1"/>
</dbReference>
<dbReference type="OrthoDB" id="2087420at2"/>
<organism evidence="1 2">
    <name type="scientific">Alkalicoccus saliphilus</name>
    <dbReference type="NCBI Taxonomy" id="200989"/>
    <lineage>
        <taxon>Bacteria</taxon>
        <taxon>Bacillati</taxon>
        <taxon>Bacillota</taxon>
        <taxon>Bacilli</taxon>
        <taxon>Bacillales</taxon>
        <taxon>Bacillaceae</taxon>
        <taxon>Alkalicoccus</taxon>
    </lineage>
</organism>
<dbReference type="AlphaFoldDB" id="A0A2T4U344"/>
<dbReference type="EMBL" id="PZJJ01000032">
    <property type="protein sequence ID" value="PTL37822.1"/>
    <property type="molecule type" value="Genomic_DNA"/>
</dbReference>
<accession>A0A2T4U344</accession>
<evidence type="ECO:0000313" key="2">
    <source>
        <dbReference type="Proteomes" id="UP000240509"/>
    </source>
</evidence>
<name>A0A2T4U344_9BACI</name>
<reference evidence="1 2" key="1">
    <citation type="submission" date="2018-03" db="EMBL/GenBank/DDBJ databases">
        <title>Alkalicoccus saliphilus sp. nov., isolated from a mineral pool.</title>
        <authorList>
            <person name="Zhao B."/>
        </authorList>
    </citation>
    <scope>NUCLEOTIDE SEQUENCE [LARGE SCALE GENOMIC DNA]</scope>
    <source>
        <strain evidence="1 2">6AG</strain>
    </source>
</reference>
<keyword evidence="2" id="KW-1185">Reference proteome</keyword>
<proteinExistence type="predicted"/>
<comment type="caution">
    <text evidence="1">The sequence shown here is derived from an EMBL/GenBank/DDBJ whole genome shotgun (WGS) entry which is preliminary data.</text>
</comment>
<gene>
    <name evidence="1" type="ORF">C6Y45_14495</name>
</gene>
<protein>
    <submittedName>
        <fullName evidence="1">Uncharacterized protein</fullName>
    </submittedName>
</protein>